<dbReference type="PANTHER" id="PTHR48228:SF5">
    <property type="entry name" value="ALPHA-METHYLACYL-COA RACEMASE"/>
    <property type="match status" value="1"/>
</dbReference>
<reference evidence="1 2" key="1">
    <citation type="submission" date="2019-11" db="EMBL/GenBank/DDBJ databases">
        <title>Comparative genomics of hydrocarbon-degrading Desulfosarcina strains.</title>
        <authorList>
            <person name="Watanabe M."/>
            <person name="Kojima H."/>
            <person name="Fukui M."/>
        </authorList>
    </citation>
    <scope>NUCLEOTIDE SEQUENCE [LARGE SCALE GENOMIC DNA]</scope>
    <source>
        <strain evidence="1 2">PL12</strain>
    </source>
</reference>
<dbReference type="InterPro" id="IPR003673">
    <property type="entry name" value="CoA-Trfase_fam_III"/>
</dbReference>
<dbReference type="EMBL" id="AP021874">
    <property type="protein sequence ID" value="BBO69834.1"/>
    <property type="molecule type" value="Genomic_DNA"/>
</dbReference>
<organism evidence="1 2">
    <name type="scientific">Desulfosarcina alkanivorans</name>
    <dbReference type="NCBI Taxonomy" id="571177"/>
    <lineage>
        <taxon>Bacteria</taxon>
        <taxon>Pseudomonadati</taxon>
        <taxon>Thermodesulfobacteriota</taxon>
        <taxon>Desulfobacteria</taxon>
        <taxon>Desulfobacterales</taxon>
        <taxon>Desulfosarcinaceae</taxon>
        <taxon>Desulfosarcina</taxon>
    </lineage>
</organism>
<keyword evidence="2" id="KW-1185">Reference proteome</keyword>
<gene>
    <name evidence="1" type="ORF">DSCA_37640</name>
</gene>
<dbReference type="KEGG" id="dalk:DSCA_37640"/>
<sequence length="114" mass="13027">MRPQIIGRFREVFKQKTQAQWNETLKKLDVCYSPVHGLKEVLKYSFLREREMIVDFSDGDGKKTTAFGVPVKLSKTPGALRLPPVGFGESTTDVLRELGYNENEIHKFHSSDVI</sequence>
<dbReference type="GO" id="GO:0003824">
    <property type="term" value="F:catalytic activity"/>
    <property type="evidence" value="ECO:0007669"/>
    <property type="project" value="InterPro"/>
</dbReference>
<dbReference type="Gene3D" id="3.40.50.10540">
    <property type="entry name" value="Crotonobetainyl-coa:carnitine coa-transferase, domain 1"/>
    <property type="match status" value="1"/>
</dbReference>
<protein>
    <recommendedName>
        <fullName evidence="3">CoA transferase</fullName>
    </recommendedName>
</protein>
<evidence type="ECO:0000313" key="1">
    <source>
        <dbReference type="EMBL" id="BBO69834.1"/>
    </source>
</evidence>
<dbReference type="InterPro" id="IPR023606">
    <property type="entry name" value="CoA-Trfase_III_dom_1_sf"/>
</dbReference>
<proteinExistence type="predicted"/>
<dbReference type="Pfam" id="PF02515">
    <property type="entry name" value="CoA_transf_3"/>
    <property type="match status" value="1"/>
</dbReference>
<evidence type="ECO:0000313" key="2">
    <source>
        <dbReference type="Proteomes" id="UP000427906"/>
    </source>
</evidence>
<dbReference type="Gene3D" id="3.30.1540.10">
    <property type="entry name" value="formyl-coa transferase, domain 3"/>
    <property type="match status" value="1"/>
</dbReference>
<evidence type="ECO:0008006" key="3">
    <source>
        <dbReference type="Google" id="ProtNLM"/>
    </source>
</evidence>
<dbReference type="AlphaFoldDB" id="A0A5K7YU75"/>
<dbReference type="InterPro" id="IPR050509">
    <property type="entry name" value="CoA-transferase_III"/>
</dbReference>
<name>A0A5K7YU75_9BACT</name>
<accession>A0A5K7YU75</accession>
<dbReference type="InterPro" id="IPR044855">
    <property type="entry name" value="CoA-Trfase_III_dom3_sf"/>
</dbReference>
<dbReference type="Proteomes" id="UP000427906">
    <property type="component" value="Chromosome"/>
</dbReference>
<dbReference type="PANTHER" id="PTHR48228">
    <property type="entry name" value="SUCCINYL-COA--D-CITRAMALATE COA-TRANSFERASE"/>
    <property type="match status" value="1"/>
</dbReference>
<dbReference type="SUPFAM" id="SSF89796">
    <property type="entry name" value="CoA-transferase family III (CaiB/BaiF)"/>
    <property type="match status" value="1"/>
</dbReference>